<reference evidence="13" key="1">
    <citation type="journal article" date="2023" name="Mol. Biol. Evol.">
        <title>Third-Generation Sequencing Reveals the Adaptive Role of the Epigenome in Three Deep-Sea Polychaetes.</title>
        <authorList>
            <person name="Perez M."/>
            <person name="Aroh O."/>
            <person name="Sun Y."/>
            <person name="Lan Y."/>
            <person name="Juniper S.K."/>
            <person name="Young C.R."/>
            <person name="Angers B."/>
            <person name="Qian P.Y."/>
        </authorList>
    </citation>
    <scope>NUCLEOTIDE SEQUENCE</scope>
    <source>
        <strain evidence="13">R07B-5</strain>
    </source>
</reference>
<dbReference type="CDD" id="cd06961">
    <property type="entry name" value="NR_DBD_TR"/>
    <property type="match status" value="1"/>
</dbReference>
<dbReference type="InterPro" id="IPR001723">
    <property type="entry name" value="Nuclear_hrmn_rcpt"/>
</dbReference>
<evidence type="ECO:0000256" key="3">
    <source>
        <dbReference type="ARBA" id="ARBA00022771"/>
    </source>
</evidence>
<dbReference type="PROSITE" id="PS00031">
    <property type="entry name" value="NUCLEAR_REC_DBD_1"/>
    <property type="match status" value="1"/>
</dbReference>
<dbReference type="InterPro" id="IPR001628">
    <property type="entry name" value="Znf_hrmn_rcpt"/>
</dbReference>
<evidence type="ECO:0000313" key="14">
    <source>
        <dbReference type="Proteomes" id="UP001209878"/>
    </source>
</evidence>
<comment type="subcellular location">
    <subcellularLocation>
        <location evidence="1 10">Nucleus</location>
    </subcellularLocation>
</comment>
<dbReference type="GO" id="GO:0043565">
    <property type="term" value="F:sequence-specific DNA binding"/>
    <property type="evidence" value="ECO:0007669"/>
    <property type="project" value="InterPro"/>
</dbReference>
<dbReference type="PANTHER" id="PTHR48092">
    <property type="entry name" value="KNIRPS-RELATED PROTEIN-RELATED"/>
    <property type="match status" value="1"/>
</dbReference>
<dbReference type="Gene3D" id="1.10.565.10">
    <property type="entry name" value="Retinoid X Receptor"/>
    <property type="match status" value="1"/>
</dbReference>
<dbReference type="InterPro" id="IPR035500">
    <property type="entry name" value="NHR-like_dom_sf"/>
</dbReference>
<dbReference type="InterPro" id="IPR000536">
    <property type="entry name" value="Nucl_hrmn_rcpt_lig-bd"/>
</dbReference>
<dbReference type="PRINTS" id="PR00047">
    <property type="entry name" value="STROIDFINGER"/>
</dbReference>
<evidence type="ECO:0000256" key="1">
    <source>
        <dbReference type="ARBA" id="ARBA00004123"/>
    </source>
</evidence>
<dbReference type="Proteomes" id="UP001209878">
    <property type="component" value="Unassembled WGS sequence"/>
</dbReference>
<dbReference type="Pfam" id="PF00105">
    <property type="entry name" value="zf-C4"/>
    <property type="match status" value="1"/>
</dbReference>
<dbReference type="PROSITE" id="PS51030">
    <property type="entry name" value="NUCLEAR_REC_DBD_2"/>
    <property type="match status" value="1"/>
</dbReference>
<comment type="similarity">
    <text evidence="10">Belongs to the nuclear hormone receptor family.</text>
</comment>
<evidence type="ECO:0000259" key="12">
    <source>
        <dbReference type="PROSITE" id="PS51843"/>
    </source>
</evidence>
<evidence type="ECO:0000256" key="10">
    <source>
        <dbReference type="RuleBase" id="RU004334"/>
    </source>
</evidence>
<gene>
    <name evidence="13" type="ORF">NP493_1288g00015</name>
</gene>
<evidence type="ECO:0000256" key="8">
    <source>
        <dbReference type="ARBA" id="ARBA00023170"/>
    </source>
</evidence>
<keyword evidence="3 10" id="KW-0863">Zinc-finger</keyword>
<dbReference type="EMBL" id="JAODUO010001289">
    <property type="protein sequence ID" value="KAK2167141.1"/>
    <property type="molecule type" value="Genomic_DNA"/>
</dbReference>
<dbReference type="AlphaFoldDB" id="A0AAD9NG84"/>
<dbReference type="SUPFAM" id="SSF48508">
    <property type="entry name" value="Nuclear receptor ligand-binding domain"/>
    <property type="match status" value="1"/>
</dbReference>
<dbReference type="GO" id="GO:0008270">
    <property type="term" value="F:zinc ion binding"/>
    <property type="evidence" value="ECO:0007669"/>
    <property type="project" value="UniProtKB-KW"/>
</dbReference>
<dbReference type="InterPro" id="IPR003078">
    <property type="entry name" value="Retinoic_acid_rcpt"/>
</dbReference>
<dbReference type="SUPFAM" id="SSF57716">
    <property type="entry name" value="Glucocorticoid receptor-like (DNA-binding domain)"/>
    <property type="match status" value="1"/>
</dbReference>
<dbReference type="InterPro" id="IPR013088">
    <property type="entry name" value="Znf_NHR/GATA"/>
</dbReference>
<dbReference type="PROSITE" id="PS51843">
    <property type="entry name" value="NR_LBD"/>
    <property type="match status" value="1"/>
</dbReference>
<accession>A0AAD9NG84</accession>
<evidence type="ECO:0000256" key="9">
    <source>
        <dbReference type="ARBA" id="ARBA00023242"/>
    </source>
</evidence>
<keyword evidence="6 10" id="KW-0238">DNA-binding</keyword>
<organism evidence="13 14">
    <name type="scientific">Ridgeia piscesae</name>
    <name type="common">Tubeworm</name>
    <dbReference type="NCBI Taxonomy" id="27915"/>
    <lineage>
        <taxon>Eukaryota</taxon>
        <taxon>Metazoa</taxon>
        <taxon>Spiralia</taxon>
        <taxon>Lophotrochozoa</taxon>
        <taxon>Annelida</taxon>
        <taxon>Polychaeta</taxon>
        <taxon>Sedentaria</taxon>
        <taxon>Canalipalpata</taxon>
        <taxon>Sabellida</taxon>
        <taxon>Siboglinidae</taxon>
        <taxon>Ridgeia</taxon>
    </lineage>
</organism>
<keyword evidence="9 10" id="KW-0539">Nucleus</keyword>
<evidence type="ECO:0000256" key="2">
    <source>
        <dbReference type="ARBA" id="ARBA00022723"/>
    </source>
</evidence>
<sequence>MDDVTSPNTTVTMAAETINVTSAPSDIIHDVSHSDTAAIITDIDGDVSQTDTNETEMTHVTHDMSQVDIISQGELAPVGRDMSQGHVGCQDDLAPMSGDVSHTEVVSEPDSNKLEVGSEEEAVLMKTSQGSGDDDFQQIDMTGTMPDSCLVCGDKGSGYHYSVFSCEGCKGFFKRTVQKNLEYVCKEGQHCVINKFTRNSCQFCRFNKCMDMGMKREAVREDRTPGGKHRHKRARVDDLPSDGSVKINTILVTGQGDDLMTQKLVEARPDLIPNIEGDVLQEATTLGVNELMQYGYMELRLIIEWARKVPGFSDLLIEDQMSLLKASFMELNVFRLAYRSLDCTDSIHYADGVVVGRGKTSESEWVKELFNCNLAFVKRLKEISMDTTEFSILNAIVLTYPDAIGVQDKLAITNLQCKILDCLHKYTSKAYPNEPKRHARMLLRLPTLRTVSAKAAECFLSMSLDGSVKMNALVLEMMS</sequence>
<comment type="caution">
    <text evidence="13">The sequence shown here is derived from an EMBL/GenBank/DDBJ whole genome shotgun (WGS) entry which is preliminary data.</text>
</comment>
<keyword evidence="14" id="KW-1185">Reference proteome</keyword>
<proteinExistence type="inferred from homology"/>
<feature type="domain" description="Nuclear receptor" evidence="11">
    <location>
        <begin position="146"/>
        <end position="221"/>
    </location>
</feature>
<dbReference type="GO" id="GO:0048384">
    <property type="term" value="P:retinoic acid receptor signaling pathway"/>
    <property type="evidence" value="ECO:0007669"/>
    <property type="project" value="InterPro"/>
</dbReference>
<keyword evidence="2 10" id="KW-0479">Metal-binding</keyword>
<evidence type="ECO:0000313" key="13">
    <source>
        <dbReference type="EMBL" id="KAK2167141.1"/>
    </source>
</evidence>
<name>A0AAD9NG84_RIDPI</name>
<keyword evidence="7 10" id="KW-0804">Transcription</keyword>
<dbReference type="PRINTS" id="PR01292">
    <property type="entry name" value="RETNOICACIDR"/>
</dbReference>
<keyword evidence="8 10" id="KW-0675">Receptor</keyword>
<evidence type="ECO:0000256" key="4">
    <source>
        <dbReference type="ARBA" id="ARBA00022833"/>
    </source>
</evidence>
<dbReference type="GO" id="GO:0005634">
    <property type="term" value="C:nucleus"/>
    <property type="evidence" value="ECO:0007669"/>
    <property type="project" value="UniProtKB-SubCell"/>
</dbReference>
<keyword evidence="4 10" id="KW-0862">Zinc</keyword>
<dbReference type="Gene3D" id="3.30.50.10">
    <property type="entry name" value="Erythroid Transcription Factor GATA-1, subunit A"/>
    <property type="match status" value="1"/>
</dbReference>
<evidence type="ECO:0000256" key="5">
    <source>
        <dbReference type="ARBA" id="ARBA00023015"/>
    </source>
</evidence>
<evidence type="ECO:0000256" key="7">
    <source>
        <dbReference type="ARBA" id="ARBA00023163"/>
    </source>
</evidence>
<protein>
    <submittedName>
        <fullName evidence="13">Uncharacterized protein</fullName>
    </submittedName>
</protein>
<dbReference type="GO" id="GO:0004879">
    <property type="term" value="F:nuclear receptor activity"/>
    <property type="evidence" value="ECO:0007669"/>
    <property type="project" value="InterPro"/>
</dbReference>
<dbReference type="SMART" id="SM00430">
    <property type="entry name" value="HOLI"/>
    <property type="match status" value="1"/>
</dbReference>
<dbReference type="InterPro" id="IPR050200">
    <property type="entry name" value="Nuclear_hormone_rcpt_NR3"/>
</dbReference>
<keyword evidence="5 10" id="KW-0805">Transcription regulation</keyword>
<evidence type="ECO:0000256" key="6">
    <source>
        <dbReference type="ARBA" id="ARBA00023125"/>
    </source>
</evidence>
<dbReference type="Pfam" id="PF00104">
    <property type="entry name" value="Hormone_recep"/>
    <property type="match status" value="1"/>
</dbReference>
<feature type="domain" description="NR LBD" evidence="12">
    <location>
        <begin position="256"/>
        <end position="479"/>
    </location>
</feature>
<dbReference type="FunFam" id="3.30.50.10:FF:000006">
    <property type="entry name" value="Nuclear receptor subfamily 5 group A member"/>
    <property type="match status" value="1"/>
</dbReference>
<evidence type="ECO:0000259" key="11">
    <source>
        <dbReference type="PROSITE" id="PS51030"/>
    </source>
</evidence>
<dbReference type="SMART" id="SM00399">
    <property type="entry name" value="ZnF_C4"/>
    <property type="match status" value="1"/>
</dbReference>
<dbReference type="PRINTS" id="PR00398">
    <property type="entry name" value="STRDHORMONER"/>
</dbReference>